<evidence type="ECO:0000256" key="22">
    <source>
        <dbReference type="SAM" id="MobiDB-lite"/>
    </source>
</evidence>
<dbReference type="PROSITE" id="PS50173">
    <property type="entry name" value="UMUC"/>
    <property type="match status" value="1"/>
</dbReference>
<dbReference type="FunFam" id="3.30.1490.100:FF:000001">
    <property type="entry name" value="DNA repair protein REV1"/>
    <property type="match status" value="1"/>
</dbReference>
<feature type="binding site" evidence="21">
    <location>
        <position position="278"/>
    </location>
    <ligand>
        <name>Mg(2+)</name>
        <dbReference type="ChEBI" id="CHEBI:18420"/>
        <label>1</label>
    </ligand>
</feature>
<dbReference type="InterPro" id="IPR001357">
    <property type="entry name" value="BRCT_dom"/>
</dbReference>
<comment type="similarity">
    <text evidence="3">Belongs to the DNA polymerase type-Y family.</text>
</comment>
<feature type="binding site" evidence="21">
    <location>
        <position position="377"/>
    </location>
    <ligand>
        <name>Mg(2+)</name>
        <dbReference type="ChEBI" id="CHEBI:18420"/>
        <label>1</label>
    </ligand>
</feature>
<organism evidence="25 26">
    <name type="scientific">Mortierella isabellina</name>
    <name type="common">Filamentous fungus</name>
    <name type="synonym">Umbelopsis isabellina</name>
    <dbReference type="NCBI Taxonomy" id="91625"/>
    <lineage>
        <taxon>Eukaryota</taxon>
        <taxon>Fungi</taxon>
        <taxon>Fungi incertae sedis</taxon>
        <taxon>Mucoromycota</taxon>
        <taxon>Mucoromycotina</taxon>
        <taxon>Umbelopsidomycetes</taxon>
        <taxon>Umbelopsidales</taxon>
        <taxon>Umbelopsidaceae</taxon>
        <taxon>Umbelopsis</taxon>
    </lineage>
</organism>
<feature type="region of interest" description="Disordered" evidence="22">
    <location>
        <begin position="145"/>
        <end position="164"/>
    </location>
</feature>
<evidence type="ECO:0000256" key="16">
    <source>
        <dbReference type="ARBA" id="ARBA00023204"/>
    </source>
</evidence>
<dbReference type="SUPFAM" id="SSF52113">
    <property type="entry name" value="BRCT domain"/>
    <property type="match status" value="1"/>
</dbReference>
<accession>A0A8H7UFS9</accession>
<evidence type="ECO:0000256" key="18">
    <source>
        <dbReference type="ARBA" id="ARBA00049244"/>
    </source>
</evidence>
<evidence type="ECO:0000256" key="15">
    <source>
        <dbReference type="ARBA" id="ARBA00023125"/>
    </source>
</evidence>
<keyword evidence="16" id="KW-0234">DNA repair</keyword>
<keyword evidence="15" id="KW-0238">DNA-binding</keyword>
<evidence type="ECO:0000256" key="1">
    <source>
        <dbReference type="ARBA" id="ARBA00004123"/>
    </source>
</evidence>
<dbReference type="HAMAP" id="MF_01113">
    <property type="entry name" value="DNApol_IV"/>
    <property type="match status" value="1"/>
</dbReference>
<keyword evidence="17" id="KW-0539">Nucleus</keyword>
<dbReference type="GO" id="GO:0006281">
    <property type="term" value="P:DNA repair"/>
    <property type="evidence" value="ECO:0007669"/>
    <property type="project" value="UniProtKB-KW"/>
</dbReference>
<dbReference type="Pfam" id="PF16589">
    <property type="entry name" value="BRCT_2"/>
    <property type="match status" value="1"/>
</dbReference>
<keyword evidence="9" id="KW-0808">Transferase</keyword>
<evidence type="ECO:0000256" key="7">
    <source>
        <dbReference type="ARBA" id="ARBA00022490"/>
    </source>
</evidence>
<evidence type="ECO:0000256" key="17">
    <source>
        <dbReference type="ARBA" id="ARBA00023242"/>
    </source>
</evidence>
<dbReference type="EMBL" id="JAEPQZ010000006">
    <property type="protein sequence ID" value="KAG2180052.1"/>
    <property type="molecule type" value="Genomic_DNA"/>
</dbReference>
<dbReference type="PROSITE" id="PS50172">
    <property type="entry name" value="BRCT"/>
    <property type="match status" value="1"/>
</dbReference>
<dbReference type="SUPFAM" id="SSF100879">
    <property type="entry name" value="Lesion bypass DNA polymerase (Y-family), little finger domain"/>
    <property type="match status" value="1"/>
</dbReference>
<dbReference type="InterPro" id="IPR017961">
    <property type="entry name" value="DNA_pol_Y-fam_little_finger"/>
</dbReference>
<dbReference type="GO" id="GO:0005737">
    <property type="term" value="C:cytoplasm"/>
    <property type="evidence" value="ECO:0007669"/>
    <property type="project" value="UniProtKB-SubCell"/>
</dbReference>
<keyword evidence="8" id="KW-0237">DNA synthesis</keyword>
<dbReference type="AlphaFoldDB" id="A0A8H7UFS9"/>
<keyword evidence="13" id="KW-0227">DNA damage</keyword>
<dbReference type="InterPro" id="IPR036420">
    <property type="entry name" value="BRCT_dom_sf"/>
</dbReference>
<reference evidence="25" key="1">
    <citation type="submission" date="2020-12" db="EMBL/GenBank/DDBJ databases">
        <title>Metabolic potential, ecology and presence of endohyphal bacteria is reflected in genomic diversity of Mucoromycotina.</title>
        <authorList>
            <person name="Muszewska A."/>
            <person name="Okrasinska A."/>
            <person name="Steczkiewicz K."/>
            <person name="Drgas O."/>
            <person name="Orlowska M."/>
            <person name="Perlinska-Lenart U."/>
            <person name="Aleksandrzak-Piekarczyk T."/>
            <person name="Szatraj K."/>
            <person name="Zielenkiewicz U."/>
            <person name="Pilsyk S."/>
            <person name="Malc E."/>
            <person name="Mieczkowski P."/>
            <person name="Kruszewska J.S."/>
            <person name="Biernat P."/>
            <person name="Pawlowska J."/>
        </authorList>
    </citation>
    <scope>NUCLEOTIDE SEQUENCE</scope>
    <source>
        <strain evidence="25">WA0000067209</strain>
    </source>
</reference>
<dbReference type="InterPro" id="IPR043502">
    <property type="entry name" value="DNA/RNA_pol_sf"/>
</dbReference>
<evidence type="ECO:0000313" key="25">
    <source>
        <dbReference type="EMBL" id="KAG2180052.1"/>
    </source>
</evidence>
<evidence type="ECO:0000256" key="9">
    <source>
        <dbReference type="ARBA" id="ARBA00022679"/>
    </source>
</evidence>
<dbReference type="GO" id="GO:0003684">
    <property type="term" value="F:damaged DNA binding"/>
    <property type="evidence" value="ECO:0007669"/>
    <property type="project" value="InterPro"/>
</dbReference>
<dbReference type="PIRSF" id="PIRSF036573">
    <property type="entry name" value="REV1"/>
    <property type="match status" value="1"/>
</dbReference>
<evidence type="ECO:0000256" key="21">
    <source>
        <dbReference type="PIRSR" id="PIRSR036573-2"/>
    </source>
</evidence>
<dbReference type="NCBIfam" id="NF002677">
    <property type="entry name" value="PRK02406.1"/>
    <property type="match status" value="1"/>
</dbReference>
<evidence type="ECO:0000256" key="19">
    <source>
        <dbReference type="ARBA" id="ARBA00058985"/>
    </source>
</evidence>
<dbReference type="Gene3D" id="1.10.150.20">
    <property type="entry name" value="5' to 3' exonuclease, C-terminal subdomain"/>
    <property type="match status" value="1"/>
</dbReference>
<dbReference type="CDD" id="cd17719">
    <property type="entry name" value="BRCT_Rev1"/>
    <property type="match status" value="1"/>
</dbReference>
<keyword evidence="14 21" id="KW-0460">Magnesium</keyword>
<sequence length="762" mass="85175">MQQDEPPSPPDDTYNSIRFGDFKSYMERKKRKLKDQEQIILAATNENSSIFSGLTIHVNGYTRPSHADLRRIIASHGGDFQHYLSKSKVTHVVASNLTNAKVKEFRAYKVVTPNWIMDSVEAGKLLSWQDYRLNSPMEVHQKELAFQSQAASRQSEPEKESSNDLISLSPAVSVVDSAGEPENNTFKNLSRSPKGKETAKILGSTLNDALLSSEWARENSTINPAFLDKFYTSSRLHYLSMWKAELKSIVGKLRGLHSSQSQKPKLPRSENTRIMHVDFDCFFASVGTRDRPFLQGKPVAVCHSKGATESSSSSVASCNYEARKFGISNGMSVGHARRYCPSLEVIPYEFDKYKEVSEIFYEILYGFADELEPVSVDEALIDVTSSTTAAGNSEEELATKIRSTIREKTGCEVSIGCGSNILLARLATKKAKPCGQFSVSNDSVLGFLEPILVEDLPGIGYAMEEKLNSLKISTIGDLRGFPMPLLQDKFGKKTGETLYKFARGIDYRPLAVNQARQSVSAEVSWGVRFENDEQVYDFVFGLCKEVQKRLRQIGCRGKSITLKVKRRQLDATEASKHLGHGLCDNFSKSAALEFHTDDAQLIFEIALNLLKSYKFFAGDIRGLGVQIQKLDNDIAKNTVEEGQSILPFTTVKANDIEKVIATEAIHHEQNSNLDPPTEEQRESRTAPVIVCAKPEMEVERQSFMELPLDIQSELHRVYQIIFLEHKKPSHVTDAESNDDLSYEVNTNILGSQQHTDLAYNAS</sequence>
<evidence type="ECO:0000313" key="26">
    <source>
        <dbReference type="Proteomes" id="UP000654370"/>
    </source>
</evidence>
<evidence type="ECO:0000256" key="14">
    <source>
        <dbReference type="ARBA" id="ARBA00022842"/>
    </source>
</evidence>
<dbReference type="Proteomes" id="UP000654370">
    <property type="component" value="Unassembled WGS sequence"/>
</dbReference>
<evidence type="ECO:0000259" key="24">
    <source>
        <dbReference type="PROSITE" id="PS50173"/>
    </source>
</evidence>
<dbReference type="GO" id="GO:0046872">
    <property type="term" value="F:metal ion binding"/>
    <property type="evidence" value="ECO:0007669"/>
    <property type="project" value="UniProtKB-KW"/>
</dbReference>
<dbReference type="CDD" id="cd01701">
    <property type="entry name" value="PolY_Rev1"/>
    <property type="match status" value="1"/>
</dbReference>
<evidence type="ECO:0000256" key="13">
    <source>
        <dbReference type="ARBA" id="ARBA00022763"/>
    </source>
</evidence>
<gene>
    <name evidence="25" type="ORF">INT43_003839</name>
</gene>
<dbReference type="Pfam" id="PF00817">
    <property type="entry name" value="IMS"/>
    <property type="match status" value="1"/>
</dbReference>
<keyword evidence="26" id="KW-1185">Reference proteome</keyword>
<dbReference type="InterPro" id="IPR036775">
    <property type="entry name" value="DNA_pol_Y-fam_lit_finger_sf"/>
</dbReference>
<dbReference type="SUPFAM" id="SSF56672">
    <property type="entry name" value="DNA/RNA polymerases"/>
    <property type="match status" value="1"/>
</dbReference>
<dbReference type="Gene3D" id="3.40.1170.60">
    <property type="match status" value="1"/>
</dbReference>
<keyword evidence="7" id="KW-0963">Cytoplasm</keyword>
<evidence type="ECO:0000256" key="2">
    <source>
        <dbReference type="ARBA" id="ARBA00004496"/>
    </source>
</evidence>
<dbReference type="FunFam" id="3.40.50.10190:FF:000011">
    <property type="entry name" value="DNA repair protein REV1"/>
    <property type="match status" value="1"/>
</dbReference>
<keyword evidence="10" id="KW-0548">Nucleotidyltransferase</keyword>
<dbReference type="GO" id="GO:0042276">
    <property type="term" value="P:error-prone translesion synthesis"/>
    <property type="evidence" value="ECO:0007669"/>
    <property type="project" value="InterPro"/>
</dbReference>
<evidence type="ECO:0000256" key="5">
    <source>
        <dbReference type="ARBA" id="ARBA00016178"/>
    </source>
</evidence>
<evidence type="ECO:0000256" key="6">
    <source>
        <dbReference type="ARBA" id="ARBA00020399"/>
    </source>
</evidence>
<comment type="cofactor">
    <cofactor evidence="21">
        <name>Mg(2+)</name>
        <dbReference type="ChEBI" id="CHEBI:18420"/>
    </cofactor>
    <text evidence="21">Binds 2 magnesium ions.</text>
</comment>
<feature type="domain" description="BRCT" evidence="23">
    <location>
        <begin position="46"/>
        <end position="133"/>
    </location>
</feature>
<dbReference type="InterPro" id="IPR022880">
    <property type="entry name" value="DNApol_IV"/>
</dbReference>
<dbReference type="OrthoDB" id="427711at2759"/>
<dbReference type="InterPro" id="IPR001126">
    <property type="entry name" value="UmuC"/>
</dbReference>
<dbReference type="Gene3D" id="6.10.250.1490">
    <property type="match status" value="1"/>
</dbReference>
<evidence type="ECO:0000256" key="4">
    <source>
        <dbReference type="ARBA" id="ARBA00012417"/>
    </source>
</evidence>
<dbReference type="Gene3D" id="3.30.1490.100">
    <property type="entry name" value="DNA polymerase, Y-family, little finger domain"/>
    <property type="match status" value="1"/>
</dbReference>
<keyword evidence="11" id="KW-0235">DNA replication</keyword>
<dbReference type="GO" id="GO:0003887">
    <property type="term" value="F:DNA-directed DNA polymerase activity"/>
    <property type="evidence" value="ECO:0007669"/>
    <property type="project" value="UniProtKB-KW"/>
</dbReference>
<evidence type="ECO:0000256" key="20">
    <source>
        <dbReference type="ARBA" id="ARBA00081902"/>
    </source>
</evidence>
<evidence type="ECO:0000256" key="11">
    <source>
        <dbReference type="ARBA" id="ARBA00022705"/>
    </source>
</evidence>
<dbReference type="Pfam" id="PF21999">
    <property type="entry name" value="IMS_HHH_1"/>
    <property type="match status" value="1"/>
</dbReference>
<evidence type="ECO:0000259" key="23">
    <source>
        <dbReference type="PROSITE" id="PS50172"/>
    </source>
</evidence>
<comment type="subcellular location">
    <subcellularLocation>
        <location evidence="2">Cytoplasm</location>
    </subcellularLocation>
    <subcellularLocation>
        <location evidence="1">Nucleus</location>
    </subcellularLocation>
</comment>
<dbReference type="InterPro" id="IPR043128">
    <property type="entry name" value="Rev_trsase/Diguanyl_cyclase"/>
</dbReference>
<dbReference type="GO" id="GO:0005634">
    <property type="term" value="C:nucleus"/>
    <property type="evidence" value="ECO:0007669"/>
    <property type="project" value="UniProtKB-SubCell"/>
</dbReference>
<dbReference type="Pfam" id="PF11799">
    <property type="entry name" value="IMS_C"/>
    <property type="match status" value="1"/>
</dbReference>
<protein>
    <recommendedName>
        <fullName evidence="5">DNA polymerase kappa</fullName>
        <ecNumber evidence="4">2.7.7.7</ecNumber>
    </recommendedName>
    <alternativeName>
        <fullName evidence="6">DNA repair protein REV1</fullName>
    </alternativeName>
    <alternativeName>
        <fullName evidence="20">Reversionless protein 1</fullName>
    </alternativeName>
</protein>
<dbReference type="InterPro" id="IPR053848">
    <property type="entry name" value="IMS_HHH_1"/>
</dbReference>
<evidence type="ECO:0000256" key="12">
    <source>
        <dbReference type="ARBA" id="ARBA00022723"/>
    </source>
</evidence>
<comment type="caution">
    <text evidence="25">The sequence shown here is derived from an EMBL/GenBank/DDBJ whole genome shotgun (WGS) entry which is preliminary data.</text>
</comment>
<comment type="function">
    <text evidence="19">Deoxycytidyl transferase involved in DNA repair. Transfers a dCMP residue from dCTP to the 3'-end of a DNA primer in a template-dependent reaction. May assist in the first step in the bypass of abasic lesions by the insertion of a nucleotide opposite the lesion. Required for normal induction of mutations by physical and chemical agents. Involved in mitochondrial DNA mutagenesis.</text>
</comment>
<feature type="domain" description="UmuC" evidence="24">
    <location>
        <begin position="274"/>
        <end position="460"/>
    </location>
</feature>
<proteinExistence type="inferred from homology"/>
<feature type="binding site" evidence="21">
    <location>
        <position position="378"/>
    </location>
    <ligand>
        <name>Mg(2+)</name>
        <dbReference type="ChEBI" id="CHEBI:18420"/>
        <label>1</label>
    </ligand>
</feature>
<dbReference type="Gene3D" id="3.30.70.270">
    <property type="match status" value="1"/>
</dbReference>
<dbReference type="GO" id="GO:0006260">
    <property type="term" value="P:DNA replication"/>
    <property type="evidence" value="ECO:0007669"/>
    <property type="project" value="UniProtKB-KW"/>
</dbReference>
<dbReference type="PANTHER" id="PTHR45990:SF1">
    <property type="entry name" value="DNA REPAIR PROTEIN REV1"/>
    <property type="match status" value="1"/>
</dbReference>
<evidence type="ECO:0000256" key="3">
    <source>
        <dbReference type="ARBA" id="ARBA00010945"/>
    </source>
</evidence>
<dbReference type="InterPro" id="IPR012112">
    <property type="entry name" value="REV1"/>
</dbReference>
<dbReference type="GO" id="GO:0070987">
    <property type="term" value="P:error-free translesion synthesis"/>
    <property type="evidence" value="ECO:0007669"/>
    <property type="project" value="TreeGrafter"/>
</dbReference>
<comment type="catalytic activity">
    <reaction evidence="18">
        <text>DNA(n) + a 2'-deoxyribonucleoside 5'-triphosphate = DNA(n+1) + diphosphate</text>
        <dbReference type="Rhea" id="RHEA:22508"/>
        <dbReference type="Rhea" id="RHEA-COMP:17339"/>
        <dbReference type="Rhea" id="RHEA-COMP:17340"/>
        <dbReference type="ChEBI" id="CHEBI:33019"/>
        <dbReference type="ChEBI" id="CHEBI:61560"/>
        <dbReference type="ChEBI" id="CHEBI:173112"/>
        <dbReference type="EC" id="2.7.7.7"/>
    </reaction>
</comment>
<feature type="non-terminal residue" evidence="25">
    <location>
        <position position="1"/>
    </location>
</feature>
<dbReference type="PANTHER" id="PTHR45990">
    <property type="entry name" value="DNA REPAIR PROTEIN REV1"/>
    <property type="match status" value="1"/>
</dbReference>
<dbReference type="EC" id="2.7.7.7" evidence="4"/>
<keyword evidence="12 21" id="KW-0479">Metal-binding</keyword>
<dbReference type="SMART" id="SM00292">
    <property type="entry name" value="BRCT"/>
    <property type="match status" value="1"/>
</dbReference>
<dbReference type="GO" id="GO:0017125">
    <property type="term" value="F:deoxycytidyl transferase activity"/>
    <property type="evidence" value="ECO:0007669"/>
    <property type="project" value="TreeGrafter"/>
</dbReference>
<dbReference type="Gene3D" id="3.40.50.10190">
    <property type="entry name" value="BRCT domain"/>
    <property type="match status" value="1"/>
</dbReference>
<evidence type="ECO:0000256" key="8">
    <source>
        <dbReference type="ARBA" id="ARBA00022634"/>
    </source>
</evidence>
<name>A0A8H7UFS9_MORIS</name>
<evidence type="ECO:0000256" key="10">
    <source>
        <dbReference type="ARBA" id="ARBA00022695"/>
    </source>
</evidence>